<dbReference type="Pfam" id="PF01076">
    <property type="entry name" value="Mob_Pre"/>
    <property type="match status" value="1"/>
</dbReference>
<keyword evidence="1" id="KW-0175">Coiled coil</keyword>
<comment type="caution">
    <text evidence="2">The sequence shown here is derived from an EMBL/GenBank/DDBJ whole genome shotgun (WGS) entry which is preliminary data.</text>
</comment>
<evidence type="ECO:0000313" key="2">
    <source>
        <dbReference type="EMBL" id="MFC3528028.1"/>
    </source>
</evidence>
<organism evidence="2 3">
    <name type="scientific">Paracoccus mangrovi</name>
    <dbReference type="NCBI Taxonomy" id="1715645"/>
    <lineage>
        <taxon>Bacteria</taxon>
        <taxon>Pseudomonadati</taxon>
        <taxon>Pseudomonadota</taxon>
        <taxon>Alphaproteobacteria</taxon>
        <taxon>Rhodobacterales</taxon>
        <taxon>Paracoccaceae</taxon>
        <taxon>Paracoccus</taxon>
    </lineage>
</organism>
<dbReference type="EMBL" id="JBHRXJ010000004">
    <property type="protein sequence ID" value="MFC3528028.1"/>
    <property type="molecule type" value="Genomic_DNA"/>
</dbReference>
<evidence type="ECO:0000256" key="1">
    <source>
        <dbReference type="SAM" id="Coils"/>
    </source>
</evidence>
<feature type="coiled-coil region" evidence="1">
    <location>
        <begin position="255"/>
        <end position="357"/>
    </location>
</feature>
<accession>A0ABV7R3A9</accession>
<sequence length="466" mass="50798">MMAGPQFFRIQSFAAKANPAGQSVAQILGEAARQPKFSTHVRNPQPPLVVFGLSPDQVAEKHAEMVAGGAVTVRLADGSVKQRAVRSDRHTLMTAIASHPHLTAQVMQDASANADYQTWVRLNVAFFQTLYGERLVSVVQHLDEEHPHLHAFVLPLGDRNCSARDLNPAWTAKVEAEAAAKAQGLDAKAAVKLGNAAYKDRARSLQDQYYHEVSLSAGLTRDGPKRQRQSRAQWKARKAEADRTARIVQQMGARVAELAEQEEALETSVEDLADRLDHAEALFADAEAERALAAQERARAGALADMVEREAAARRSAAEEEAQKIRSKRKQDAALILAEARTKAARLTDDLHQARQAFEAQRAAIVRHAAAQAASVAVQVVLGVLTGKVTRRLDGAGWEVHDNALRQKVEALDLGTALDEVVSKMAALWERLVGRLTATDVATERQVAEATLSPVKKRPPDERMSP</sequence>
<keyword evidence="3" id="KW-1185">Reference proteome</keyword>
<dbReference type="InterPro" id="IPR001668">
    <property type="entry name" value="Mob_Pre"/>
</dbReference>
<gene>
    <name evidence="2" type="ORF">ACFOMH_07530</name>
</gene>
<protein>
    <submittedName>
        <fullName evidence="2">Plasmid recombination protein</fullName>
    </submittedName>
</protein>
<dbReference type="Proteomes" id="UP001595721">
    <property type="component" value="Unassembled WGS sequence"/>
</dbReference>
<dbReference type="Gene3D" id="3.30.930.30">
    <property type="match status" value="1"/>
</dbReference>
<reference evidence="3" key="1">
    <citation type="journal article" date="2019" name="Int. J. Syst. Evol. Microbiol.">
        <title>The Global Catalogue of Microorganisms (GCM) 10K type strain sequencing project: providing services to taxonomists for standard genome sequencing and annotation.</title>
        <authorList>
            <consortium name="The Broad Institute Genomics Platform"/>
            <consortium name="The Broad Institute Genome Sequencing Center for Infectious Disease"/>
            <person name="Wu L."/>
            <person name="Ma J."/>
        </authorList>
    </citation>
    <scope>NUCLEOTIDE SEQUENCE [LARGE SCALE GENOMIC DNA]</scope>
    <source>
        <strain evidence="3">KCTC 42899</strain>
    </source>
</reference>
<proteinExistence type="predicted"/>
<dbReference type="RefSeq" id="WP_377743647.1">
    <property type="nucleotide sequence ID" value="NZ_JBHRXJ010000004.1"/>
</dbReference>
<evidence type="ECO:0000313" key="3">
    <source>
        <dbReference type="Proteomes" id="UP001595721"/>
    </source>
</evidence>
<name>A0ABV7R3A9_9RHOB</name>